<keyword evidence="1" id="KW-0812">Transmembrane</keyword>
<organism evidence="2 3">
    <name type="scientific">Aspergillus coremiiformis</name>
    <dbReference type="NCBI Taxonomy" id="138285"/>
    <lineage>
        <taxon>Eukaryota</taxon>
        <taxon>Fungi</taxon>
        <taxon>Dikarya</taxon>
        <taxon>Ascomycota</taxon>
        <taxon>Pezizomycotina</taxon>
        <taxon>Eurotiomycetes</taxon>
        <taxon>Eurotiomycetidae</taxon>
        <taxon>Eurotiales</taxon>
        <taxon>Aspergillaceae</taxon>
        <taxon>Aspergillus</taxon>
        <taxon>Aspergillus subgen. Circumdati</taxon>
    </lineage>
</organism>
<reference evidence="3" key="1">
    <citation type="submission" date="2019-04" db="EMBL/GenBank/DDBJ databases">
        <title>Friends and foes A comparative genomics studyof 23 Aspergillus species from section Flavi.</title>
        <authorList>
            <consortium name="DOE Joint Genome Institute"/>
            <person name="Kjaerbolling I."/>
            <person name="Vesth T."/>
            <person name="Frisvad J.C."/>
            <person name="Nybo J.L."/>
            <person name="Theobald S."/>
            <person name="Kildgaard S."/>
            <person name="Isbrandt T."/>
            <person name="Kuo A."/>
            <person name="Sato A."/>
            <person name="Lyhne E.K."/>
            <person name="Kogle M.E."/>
            <person name="Wiebenga A."/>
            <person name="Kun R.S."/>
            <person name="Lubbers R.J."/>
            <person name="Makela M.R."/>
            <person name="Barry K."/>
            <person name="Chovatia M."/>
            <person name="Clum A."/>
            <person name="Daum C."/>
            <person name="Haridas S."/>
            <person name="He G."/>
            <person name="LaButti K."/>
            <person name="Lipzen A."/>
            <person name="Mondo S."/>
            <person name="Riley R."/>
            <person name="Salamov A."/>
            <person name="Simmons B.A."/>
            <person name="Magnuson J.K."/>
            <person name="Henrissat B."/>
            <person name="Mortensen U.H."/>
            <person name="Larsen T.O."/>
            <person name="Devries R.P."/>
            <person name="Grigoriev I.V."/>
            <person name="Machida M."/>
            <person name="Baker S.E."/>
            <person name="Andersen M.R."/>
        </authorList>
    </citation>
    <scope>NUCLEOTIDE SEQUENCE [LARGE SCALE GENOMIC DNA]</scope>
    <source>
        <strain evidence="3">CBS 553.77</strain>
    </source>
</reference>
<protein>
    <recommendedName>
        <fullName evidence="4">Major facilitator superfamily domain-containing protein</fullName>
    </recommendedName>
</protein>
<evidence type="ECO:0000313" key="2">
    <source>
        <dbReference type="EMBL" id="KAE8352496.1"/>
    </source>
</evidence>
<feature type="transmembrane region" description="Helical" evidence="1">
    <location>
        <begin position="73"/>
        <end position="97"/>
    </location>
</feature>
<sequence length="106" mass="11918">MPIIQNQQQDIQPFRIDRARLQVTLPCAYAGCLMAMAYGWGPTMAIAANNLVRYLLGARATALAEPLINQIGIGWTGMVIAGIWNAGSPLLWAMFHWGYDWRKNRR</sequence>
<evidence type="ECO:0000256" key="1">
    <source>
        <dbReference type="SAM" id="Phobius"/>
    </source>
</evidence>
<name>A0A5N6Z6I4_9EURO</name>
<evidence type="ECO:0008006" key="4">
    <source>
        <dbReference type="Google" id="ProtNLM"/>
    </source>
</evidence>
<dbReference type="AlphaFoldDB" id="A0A5N6Z6I4"/>
<gene>
    <name evidence="2" type="ORF">BDV28DRAFT_148955</name>
</gene>
<proteinExistence type="predicted"/>
<keyword evidence="1" id="KW-0472">Membrane</keyword>
<dbReference type="OrthoDB" id="4526792at2759"/>
<dbReference type="EMBL" id="ML739128">
    <property type="protein sequence ID" value="KAE8352496.1"/>
    <property type="molecule type" value="Genomic_DNA"/>
</dbReference>
<evidence type="ECO:0000313" key="3">
    <source>
        <dbReference type="Proteomes" id="UP000327118"/>
    </source>
</evidence>
<dbReference type="Proteomes" id="UP000327118">
    <property type="component" value="Unassembled WGS sequence"/>
</dbReference>
<accession>A0A5N6Z6I4</accession>
<keyword evidence="1" id="KW-1133">Transmembrane helix</keyword>
<keyword evidence="3" id="KW-1185">Reference proteome</keyword>
<feature type="transmembrane region" description="Helical" evidence="1">
    <location>
        <begin position="21"/>
        <end position="41"/>
    </location>
</feature>